<dbReference type="SMART" id="SM00409">
    <property type="entry name" value="IG"/>
    <property type="match status" value="1"/>
</dbReference>
<feature type="domain" description="Fibronectin type-III" evidence="4">
    <location>
        <begin position="152"/>
        <end position="186"/>
    </location>
</feature>
<dbReference type="InterPro" id="IPR013783">
    <property type="entry name" value="Ig-like_fold"/>
</dbReference>
<feature type="non-terminal residue" evidence="5">
    <location>
        <position position="186"/>
    </location>
</feature>
<dbReference type="CDD" id="cd00063">
    <property type="entry name" value="FN3"/>
    <property type="match status" value="1"/>
</dbReference>
<dbReference type="FunFam" id="2.60.40.10:FF:000719">
    <property type="entry name" value="nephrin isoform X1"/>
    <property type="match status" value="1"/>
</dbReference>
<dbReference type="VEuPathDB" id="VectorBase:ISCI016435"/>
<dbReference type="Pfam" id="PF00041">
    <property type="entry name" value="fn3"/>
    <property type="match status" value="1"/>
</dbReference>
<dbReference type="EMBL" id="ABJB010568729">
    <property type="status" value="NOT_ANNOTATED_CDS"/>
    <property type="molecule type" value="Genomic_DNA"/>
</dbReference>
<dbReference type="InterPro" id="IPR036179">
    <property type="entry name" value="Ig-like_dom_sf"/>
</dbReference>
<dbReference type="Pfam" id="PF07679">
    <property type="entry name" value="I-set"/>
    <property type="match status" value="2"/>
</dbReference>
<dbReference type="Proteomes" id="UP000001555">
    <property type="component" value="Unassembled WGS sequence"/>
</dbReference>
<proteinExistence type="predicted"/>
<protein>
    <submittedName>
        <fullName evidence="5 6">Cell adhesion molecule, putative</fullName>
    </submittedName>
</protein>
<dbReference type="VEuPathDB" id="VectorBase:ISCW016435"/>
<dbReference type="HOGENOM" id="CLU_1258922_0_0_1"/>
<gene>
    <name evidence="5" type="ORF">IscW_ISCW016435</name>
</gene>
<dbReference type="PANTHER" id="PTHR10075">
    <property type="entry name" value="BASIGIN RELATED"/>
    <property type="match status" value="1"/>
</dbReference>
<accession>B7P783</accession>
<dbReference type="EMBL" id="DS650268">
    <property type="protein sequence ID" value="EEC02455.1"/>
    <property type="molecule type" value="Genomic_DNA"/>
</dbReference>
<evidence type="ECO:0000259" key="3">
    <source>
        <dbReference type="PROSITE" id="PS50835"/>
    </source>
</evidence>
<sequence>PEDVRRSHRAQSLPNGTLIIEDVADEDEGKYTCMANNGIGTVSHSLFMHVRVPARFEEKAAVVTARRTEVTRMKCQATGDQPLSISWAKGSTFLTHARRYEVFETLTTDGLLSELVIRDTDRSDGALYTCNAENKYGKDDRKVKLIVQVPGPPQDVRIRDVWSRSASVSWSASYNGNSPISKYIVQ</sequence>
<evidence type="ECO:0000256" key="1">
    <source>
        <dbReference type="ARBA" id="ARBA00022737"/>
    </source>
</evidence>
<reference evidence="6" key="2">
    <citation type="submission" date="2020-05" db="UniProtKB">
        <authorList>
            <consortium name="EnsemblMetazoa"/>
        </authorList>
    </citation>
    <scope>IDENTIFICATION</scope>
    <source>
        <strain evidence="6">wikel</strain>
    </source>
</reference>
<dbReference type="SUPFAM" id="SSF48726">
    <property type="entry name" value="Immunoglobulin"/>
    <property type="match status" value="2"/>
</dbReference>
<feature type="domain" description="Ig-like" evidence="3">
    <location>
        <begin position="53"/>
        <end position="144"/>
    </location>
</feature>
<dbReference type="InterPro" id="IPR003961">
    <property type="entry name" value="FN3_dom"/>
</dbReference>
<dbReference type="AlphaFoldDB" id="B7P783"/>
<evidence type="ECO:0000313" key="5">
    <source>
        <dbReference type="EMBL" id="EEC02455.1"/>
    </source>
</evidence>
<evidence type="ECO:0000256" key="2">
    <source>
        <dbReference type="ARBA" id="ARBA00023319"/>
    </source>
</evidence>
<organism>
    <name type="scientific">Ixodes scapularis</name>
    <name type="common">Black-legged tick</name>
    <name type="synonym">Deer tick</name>
    <dbReference type="NCBI Taxonomy" id="6945"/>
    <lineage>
        <taxon>Eukaryota</taxon>
        <taxon>Metazoa</taxon>
        <taxon>Ecdysozoa</taxon>
        <taxon>Arthropoda</taxon>
        <taxon>Chelicerata</taxon>
        <taxon>Arachnida</taxon>
        <taxon>Acari</taxon>
        <taxon>Parasitiformes</taxon>
        <taxon>Ixodida</taxon>
        <taxon>Ixodoidea</taxon>
        <taxon>Ixodidae</taxon>
        <taxon>Ixodinae</taxon>
        <taxon>Ixodes</taxon>
    </lineage>
</organism>
<evidence type="ECO:0000313" key="7">
    <source>
        <dbReference type="Proteomes" id="UP000001555"/>
    </source>
</evidence>
<dbReference type="PANTHER" id="PTHR10075:SF14">
    <property type="entry name" value="CELL ADHESION MOLECULE DSCAM2-RELATED"/>
    <property type="match status" value="1"/>
</dbReference>
<evidence type="ECO:0000259" key="4">
    <source>
        <dbReference type="PROSITE" id="PS50853"/>
    </source>
</evidence>
<feature type="non-terminal residue" evidence="5">
    <location>
        <position position="1"/>
    </location>
</feature>
<dbReference type="InterPro" id="IPR013098">
    <property type="entry name" value="Ig_I-set"/>
</dbReference>
<dbReference type="SUPFAM" id="SSF49265">
    <property type="entry name" value="Fibronectin type III"/>
    <property type="match status" value="1"/>
</dbReference>
<keyword evidence="1" id="KW-0677">Repeat</keyword>
<dbReference type="GO" id="GO:0048812">
    <property type="term" value="P:neuron projection morphogenesis"/>
    <property type="evidence" value="ECO:0007669"/>
    <property type="project" value="UniProtKB-ARBA"/>
</dbReference>
<dbReference type="InterPro" id="IPR036116">
    <property type="entry name" value="FN3_sf"/>
</dbReference>
<dbReference type="PaxDb" id="6945-B7P783"/>
<keyword evidence="7" id="KW-1185">Reference proteome</keyword>
<keyword evidence="2" id="KW-0393">Immunoglobulin domain</keyword>
<name>B7P783_IXOSC</name>
<reference evidence="5 7" key="1">
    <citation type="submission" date="2008-03" db="EMBL/GenBank/DDBJ databases">
        <title>Annotation of Ixodes scapularis.</title>
        <authorList>
            <consortium name="Ixodes scapularis Genome Project Consortium"/>
            <person name="Caler E."/>
            <person name="Hannick L.I."/>
            <person name="Bidwell S."/>
            <person name="Joardar V."/>
            <person name="Thiagarajan M."/>
            <person name="Amedeo P."/>
            <person name="Galinsky K.J."/>
            <person name="Schobel S."/>
            <person name="Inman J."/>
            <person name="Hostetler J."/>
            <person name="Miller J."/>
            <person name="Hammond M."/>
            <person name="Megy K."/>
            <person name="Lawson D."/>
            <person name="Kodira C."/>
            <person name="Sutton G."/>
            <person name="Meyer J."/>
            <person name="Hill C.A."/>
            <person name="Birren B."/>
            <person name="Nene V."/>
            <person name="Collins F."/>
            <person name="Alarcon-Chaidez F."/>
            <person name="Wikel S."/>
            <person name="Strausberg R."/>
        </authorList>
    </citation>
    <scope>NUCLEOTIDE SEQUENCE [LARGE SCALE GENOMIC DNA]</scope>
    <source>
        <strain evidence="7">Wikel</strain>
        <strain evidence="5">Wikel colony</strain>
    </source>
</reference>
<dbReference type="EnsemblMetazoa" id="ISCW016435-RA">
    <property type="protein sequence ID" value="ISCW016435-PA"/>
    <property type="gene ID" value="ISCW016435"/>
</dbReference>
<evidence type="ECO:0000313" key="6">
    <source>
        <dbReference type="EnsemblMetazoa" id="ISCW016435-PA"/>
    </source>
</evidence>
<dbReference type="PROSITE" id="PS50835">
    <property type="entry name" value="IG_LIKE"/>
    <property type="match status" value="1"/>
</dbReference>
<dbReference type="PROSITE" id="PS50853">
    <property type="entry name" value="FN3"/>
    <property type="match status" value="1"/>
</dbReference>
<dbReference type="EMBL" id="ABJB010334632">
    <property type="status" value="NOT_ANNOTATED_CDS"/>
    <property type="molecule type" value="Genomic_DNA"/>
</dbReference>
<dbReference type="Gene3D" id="2.60.40.10">
    <property type="entry name" value="Immunoglobulins"/>
    <property type="match status" value="3"/>
</dbReference>
<dbReference type="InterPro" id="IPR003599">
    <property type="entry name" value="Ig_sub"/>
</dbReference>
<dbReference type="InterPro" id="IPR007110">
    <property type="entry name" value="Ig-like_dom"/>
</dbReference>